<comment type="similarity">
    <text evidence="3">Belongs to the GRAS family.</text>
</comment>
<keyword evidence="1" id="KW-0805">Transcription regulation</keyword>
<dbReference type="PROSITE" id="PS50985">
    <property type="entry name" value="GRAS"/>
    <property type="match status" value="1"/>
</dbReference>
<dbReference type="PANTHER" id="PTHR31636">
    <property type="entry name" value="OSJNBA0084A10.13 PROTEIN-RELATED"/>
    <property type="match status" value="1"/>
</dbReference>
<comment type="caution">
    <text evidence="3">Lacks conserved residue(s) required for the propagation of feature annotation.</text>
</comment>
<dbReference type="Proteomes" id="UP001054252">
    <property type="component" value="Unassembled WGS sequence"/>
</dbReference>
<evidence type="ECO:0000256" key="3">
    <source>
        <dbReference type="PROSITE-ProRule" id="PRU01191"/>
    </source>
</evidence>
<dbReference type="InterPro" id="IPR005202">
    <property type="entry name" value="TF_GRAS"/>
</dbReference>
<evidence type="ECO:0000256" key="2">
    <source>
        <dbReference type="ARBA" id="ARBA00023163"/>
    </source>
</evidence>
<evidence type="ECO:0000313" key="5">
    <source>
        <dbReference type="Proteomes" id="UP001054252"/>
    </source>
</evidence>
<dbReference type="Pfam" id="PF03514">
    <property type="entry name" value="GRAS"/>
    <property type="match status" value="1"/>
</dbReference>
<keyword evidence="5" id="KW-1185">Reference proteome</keyword>
<reference evidence="4 5" key="1">
    <citation type="journal article" date="2021" name="Commun. Biol.">
        <title>The genome of Shorea leprosula (Dipterocarpaceae) highlights the ecological relevance of drought in aseasonal tropical rainforests.</title>
        <authorList>
            <person name="Ng K.K.S."/>
            <person name="Kobayashi M.J."/>
            <person name="Fawcett J.A."/>
            <person name="Hatakeyama M."/>
            <person name="Paape T."/>
            <person name="Ng C.H."/>
            <person name="Ang C.C."/>
            <person name="Tnah L.H."/>
            <person name="Lee C.T."/>
            <person name="Nishiyama T."/>
            <person name="Sese J."/>
            <person name="O'Brien M.J."/>
            <person name="Copetti D."/>
            <person name="Mohd Noor M.I."/>
            <person name="Ong R.C."/>
            <person name="Putra M."/>
            <person name="Sireger I.Z."/>
            <person name="Indrioko S."/>
            <person name="Kosugi Y."/>
            <person name="Izuno A."/>
            <person name="Isagi Y."/>
            <person name="Lee S.L."/>
            <person name="Shimizu K.K."/>
        </authorList>
    </citation>
    <scope>NUCLEOTIDE SEQUENCE [LARGE SCALE GENOMIC DNA]</scope>
    <source>
        <strain evidence="4">214</strain>
    </source>
</reference>
<proteinExistence type="inferred from homology"/>
<accession>A0AAV5IVT9</accession>
<dbReference type="EMBL" id="BPVZ01000019">
    <property type="protein sequence ID" value="GKV02940.1"/>
    <property type="molecule type" value="Genomic_DNA"/>
</dbReference>
<feature type="region of interest" description="SAW" evidence="3">
    <location>
        <begin position="155"/>
        <end position="235"/>
    </location>
</feature>
<sequence>MVKITGVADNVGEGTLRPVGEMLSRFGEKYCVPLKFNIVASPKLRNLSRGLLGYEPDETLTVNFAFKLYQMSDESMSTHNPKDKLFRRVKGLAPQIVPLVEQEMNTNTASFLTRVREATTYYAALLESINSTVPKDRPKRAKVEVVSLKIANSVACEGRERVERCKVFGKWRVRLGVAGFELKPLSQNVVRHGKIKLMTGLLRRLERQNVTWSEIIAMLLIGCDVFPSKFVKFKRGN</sequence>
<comment type="caution">
    <text evidence="4">The sequence shown here is derived from an EMBL/GenBank/DDBJ whole genome shotgun (WGS) entry which is preliminary data.</text>
</comment>
<name>A0AAV5IVT9_9ROSI</name>
<keyword evidence="2" id="KW-0804">Transcription</keyword>
<evidence type="ECO:0000256" key="1">
    <source>
        <dbReference type="ARBA" id="ARBA00023015"/>
    </source>
</evidence>
<organism evidence="4 5">
    <name type="scientific">Rubroshorea leprosula</name>
    <dbReference type="NCBI Taxonomy" id="152421"/>
    <lineage>
        <taxon>Eukaryota</taxon>
        <taxon>Viridiplantae</taxon>
        <taxon>Streptophyta</taxon>
        <taxon>Embryophyta</taxon>
        <taxon>Tracheophyta</taxon>
        <taxon>Spermatophyta</taxon>
        <taxon>Magnoliopsida</taxon>
        <taxon>eudicotyledons</taxon>
        <taxon>Gunneridae</taxon>
        <taxon>Pentapetalae</taxon>
        <taxon>rosids</taxon>
        <taxon>malvids</taxon>
        <taxon>Malvales</taxon>
        <taxon>Dipterocarpaceae</taxon>
        <taxon>Rubroshorea</taxon>
    </lineage>
</organism>
<dbReference type="AlphaFoldDB" id="A0AAV5IVT9"/>
<protein>
    <submittedName>
        <fullName evidence="4">Uncharacterized protein</fullName>
    </submittedName>
</protein>
<evidence type="ECO:0000313" key="4">
    <source>
        <dbReference type="EMBL" id="GKV02940.1"/>
    </source>
</evidence>
<feature type="region of interest" description="Leucine repeat II (LRII)" evidence="3">
    <location>
        <begin position="18"/>
        <end position="50"/>
    </location>
</feature>
<gene>
    <name evidence="4" type="ORF">SLEP1_g15314</name>
</gene>